<organism evidence="2 3">
    <name type="scientific">Saccharopolyspora spinosa</name>
    <dbReference type="NCBI Taxonomy" id="60894"/>
    <lineage>
        <taxon>Bacteria</taxon>
        <taxon>Bacillati</taxon>
        <taxon>Actinomycetota</taxon>
        <taxon>Actinomycetes</taxon>
        <taxon>Pseudonocardiales</taxon>
        <taxon>Pseudonocardiaceae</taxon>
        <taxon>Saccharopolyspora</taxon>
    </lineage>
</organism>
<proteinExistence type="predicted"/>
<dbReference type="STRING" id="994479.GCA_000194155_07471"/>
<gene>
    <name evidence="2" type="ORF">A8926_4769</name>
</gene>
<sequence>MLISDPASTVSAMTYSVTHPVETFKAAVAWDDWANGRGDRALGKITGDVLVSAATLGVGKVAKTLLRKPPPKPPAAVRPSVTDPKLNNIVGPLYRGTAHPDRTGDGTTADAVRHERATNEDVQGRNHEKKARESIRALDRWLRKNPNASEADRQIAQVERDNLRDALGLG</sequence>
<protein>
    <submittedName>
        <fullName evidence="2">Uncharacterized protein</fullName>
    </submittedName>
</protein>
<evidence type="ECO:0000313" key="3">
    <source>
        <dbReference type="Proteomes" id="UP000233786"/>
    </source>
</evidence>
<dbReference type="EMBL" id="PJNB01000001">
    <property type="protein sequence ID" value="PKW16871.1"/>
    <property type="molecule type" value="Genomic_DNA"/>
</dbReference>
<dbReference type="Proteomes" id="UP000233786">
    <property type="component" value="Unassembled WGS sequence"/>
</dbReference>
<reference evidence="2" key="1">
    <citation type="submission" date="2017-12" db="EMBL/GenBank/DDBJ databases">
        <title>Sequencing the genomes of 1000 Actinobacteria strains.</title>
        <authorList>
            <person name="Klenk H.-P."/>
        </authorList>
    </citation>
    <scope>NUCLEOTIDE SEQUENCE [LARGE SCALE GENOMIC DNA]</scope>
    <source>
        <strain evidence="2">DSM 44228</strain>
    </source>
</reference>
<feature type="region of interest" description="Disordered" evidence="1">
    <location>
        <begin position="68"/>
        <end position="109"/>
    </location>
</feature>
<comment type="caution">
    <text evidence="2">The sequence shown here is derived from an EMBL/GenBank/DDBJ whole genome shotgun (WGS) entry which is preliminary data.</text>
</comment>
<evidence type="ECO:0000313" key="2">
    <source>
        <dbReference type="EMBL" id="PKW16871.1"/>
    </source>
</evidence>
<accession>A0A2N3Y202</accession>
<dbReference type="AlphaFoldDB" id="A0A2N3Y202"/>
<dbReference type="RefSeq" id="WP_010315212.1">
    <property type="nucleotide sequence ID" value="NZ_CP061007.1"/>
</dbReference>
<evidence type="ECO:0000256" key="1">
    <source>
        <dbReference type="SAM" id="MobiDB-lite"/>
    </source>
</evidence>
<keyword evidence="3" id="KW-1185">Reference proteome</keyword>
<name>A0A2N3Y202_SACSN</name>